<organism evidence="2 3">
    <name type="scientific">Pontibacter indicus</name>
    <dbReference type="NCBI Taxonomy" id="1317125"/>
    <lineage>
        <taxon>Bacteria</taxon>
        <taxon>Pseudomonadati</taxon>
        <taxon>Bacteroidota</taxon>
        <taxon>Cytophagia</taxon>
        <taxon>Cytophagales</taxon>
        <taxon>Hymenobacteraceae</taxon>
        <taxon>Pontibacter</taxon>
    </lineage>
</organism>
<dbReference type="Proteomes" id="UP000187181">
    <property type="component" value="Unassembled WGS sequence"/>
</dbReference>
<dbReference type="InterPro" id="IPR022298">
    <property type="entry name" value="Conjug_transposon_TraN"/>
</dbReference>
<gene>
    <name evidence="2" type="ORF">SAMN05444128_3964</name>
</gene>
<dbReference type="AlphaFoldDB" id="A0A1R3XTK4"/>
<protein>
    <submittedName>
        <fullName evidence="2">Bacteroides conjugative transposon TraN protein</fullName>
    </submittedName>
</protein>
<proteinExistence type="predicted"/>
<evidence type="ECO:0000256" key="1">
    <source>
        <dbReference type="SAM" id="SignalP"/>
    </source>
</evidence>
<dbReference type="OrthoDB" id="1038500at2"/>
<reference evidence="3" key="1">
    <citation type="submission" date="2017-01" db="EMBL/GenBank/DDBJ databases">
        <authorList>
            <person name="Varghese N."/>
            <person name="Submissions S."/>
        </authorList>
    </citation>
    <scope>NUCLEOTIDE SEQUENCE [LARGE SCALE GENOMIC DNA]</scope>
    <source>
        <strain evidence="3">LP100</strain>
    </source>
</reference>
<dbReference type="NCBIfam" id="TIGR03780">
    <property type="entry name" value="Bac_Flav_CT_N"/>
    <property type="match status" value="1"/>
</dbReference>
<dbReference type="RefSeq" id="WP_076672440.1">
    <property type="nucleotide sequence ID" value="NZ_FTPP01000006.1"/>
</dbReference>
<accession>A0A1R3XTK4</accession>
<dbReference type="Pfam" id="PF13595">
    <property type="entry name" value="DUF4138"/>
    <property type="match status" value="1"/>
</dbReference>
<dbReference type="EMBL" id="FTPP01000006">
    <property type="protein sequence ID" value="SIT95211.1"/>
    <property type="molecule type" value="Genomic_DNA"/>
</dbReference>
<evidence type="ECO:0000313" key="3">
    <source>
        <dbReference type="Proteomes" id="UP000187181"/>
    </source>
</evidence>
<name>A0A1R3XTK4_9BACT</name>
<feature type="chain" id="PRO_5013226861" evidence="1">
    <location>
        <begin position="21"/>
        <end position="272"/>
    </location>
</feature>
<sequence length="272" mass="30625">MKNCLLLFPVLLLLQLPARAQAPLVLELSHQKTTSLLFPFSIKSVDRGSPDVLAQVPDAVENILQVKAARAAIPETNLTVITADGSLYSFDVRYAAAPPVTQLRLEAPTAHTHPARFRHTPFHEAQLRSITGQLVSDERFYYGIRAKDGQAKARLEGVYLHGNLLFLRVVLSNQAAIPYELDFIRFSVRDRKTTRRTARQETEITPVYVHGQEDQVLGTGYQQVLVFALDKFTLARDKVLFLELFERQGSRHLQLRIKGRHLLQAAALTLLP</sequence>
<keyword evidence="3" id="KW-1185">Reference proteome</keyword>
<dbReference type="STRING" id="1317125.SAMN05444128_3964"/>
<keyword evidence="1" id="KW-0732">Signal</keyword>
<evidence type="ECO:0000313" key="2">
    <source>
        <dbReference type="EMBL" id="SIT95211.1"/>
    </source>
</evidence>
<feature type="signal peptide" evidence="1">
    <location>
        <begin position="1"/>
        <end position="20"/>
    </location>
</feature>